<dbReference type="OrthoDB" id="409136at2759"/>
<dbReference type="SUPFAM" id="SSF52833">
    <property type="entry name" value="Thioredoxin-like"/>
    <property type="match status" value="1"/>
</dbReference>
<gene>
    <name evidence="2" type="ORF">MEDL_44931</name>
</gene>
<dbReference type="Proteomes" id="UP000683360">
    <property type="component" value="Unassembled WGS sequence"/>
</dbReference>
<evidence type="ECO:0000313" key="2">
    <source>
        <dbReference type="EMBL" id="CAG2232150.1"/>
    </source>
</evidence>
<dbReference type="InterPro" id="IPR013766">
    <property type="entry name" value="Thioredoxin_domain"/>
</dbReference>
<feature type="domain" description="Thioredoxin" evidence="1">
    <location>
        <begin position="62"/>
        <end position="211"/>
    </location>
</feature>
<dbReference type="InterPro" id="IPR029519">
    <property type="entry name" value="RdCVF2"/>
</dbReference>
<dbReference type="PANTHER" id="PTHR46762:SF1">
    <property type="entry name" value="NUCLEOREDOXIN-LIKE PROTEIN 2"/>
    <property type="match status" value="1"/>
</dbReference>
<sequence>MSMGEVWRQPLLKNNDYMIMDELWKDKIFWTQEKCREKEVEPEKSDSDFGQTINIKEIRVPDSQTTGLEDEEADKLSEGKPEEVDAFKSIENKVIGLYFAADWCIPCQEFTCLLKQTYEELKERVSPFEIVFVSFDKKIDDMKTFFSEKHGDWLSVPYKDPLCTKIKYEIKAIPKLIIIKDNGTIITEKGRKDIQDKGIICFRGWLQKANLSATKPSENTLDSEKQDETKLVEKSIEKEKTVSFKENVSSITIE</sequence>
<comment type="caution">
    <text evidence="2">The sequence shown here is derived from an EMBL/GenBank/DDBJ whole genome shotgun (WGS) entry which is preliminary data.</text>
</comment>
<dbReference type="PANTHER" id="PTHR46762">
    <property type="entry name" value="NUCLEOREDOXIN-LIKE PROTEIN 2"/>
    <property type="match status" value="1"/>
</dbReference>
<protein>
    <submittedName>
        <fullName evidence="2">NXN</fullName>
        <ecNumber evidence="2">1.8.1.8</ecNumber>
    </submittedName>
</protein>
<accession>A0A8S3TEQ4</accession>
<dbReference type="GO" id="GO:0007600">
    <property type="term" value="P:sensory perception"/>
    <property type="evidence" value="ECO:0007669"/>
    <property type="project" value="InterPro"/>
</dbReference>
<evidence type="ECO:0000313" key="3">
    <source>
        <dbReference type="Proteomes" id="UP000683360"/>
    </source>
</evidence>
<dbReference type="EMBL" id="CAJPWZ010002166">
    <property type="protein sequence ID" value="CAG2232150.1"/>
    <property type="molecule type" value="Genomic_DNA"/>
</dbReference>
<reference evidence="2" key="1">
    <citation type="submission" date="2021-03" db="EMBL/GenBank/DDBJ databases">
        <authorList>
            <person name="Bekaert M."/>
        </authorList>
    </citation>
    <scope>NUCLEOTIDE SEQUENCE</scope>
</reference>
<dbReference type="InterPro" id="IPR012336">
    <property type="entry name" value="Thioredoxin-like_fold"/>
</dbReference>
<dbReference type="AlphaFoldDB" id="A0A8S3TEQ4"/>
<dbReference type="PROSITE" id="PS51352">
    <property type="entry name" value="THIOREDOXIN_2"/>
    <property type="match status" value="1"/>
</dbReference>
<dbReference type="Pfam" id="PF13905">
    <property type="entry name" value="Thioredoxin_8"/>
    <property type="match status" value="1"/>
</dbReference>
<dbReference type="GO" id="GO:0045494">
    <property type="term" value="P:photoreceptor cell maintenance"/>
    <property type="evidence" value="ECO:0007669"/>
    <property type="project" value="InterPro"/>
</dbReference>
<name>A0A8S3TEQ4_MYTED</name>
<organism evidence="2 3">
    <name type="scientific">Mytilus edulis</name>
    <name type="common">Blue mussel</name>
    <dbReference type="NCBI Taxonomy" id="6550"/>
    <lineage>
        <taxon>Eukaryota</taxon>
        <taxon>Metazoa</taxon>
        <taxon>Spiralia</taxon>
        <taxon>Lophotrochozoa</taxon>
        <taxon>Mollusca</taxon>
        <taxon>Bivalvia</taxon>
        <taxon>Autobranchia</taxon>
        <taxon>Pteriomorphia</taxon>
        <taxon>Mytilida</taxon>
        <taxon>Mytiloidea</taxon>
        <taxon>Mytilidae</taxon>
        <taxon>Mytilinae</taxon>
        <taxon>Mytilus</taxon>
    </lineage>
</organism>
<keyword evidence="2" id="KW-0560">Oxidoreductase</keyword>
<dbReference type="GO" id="GO:0047134">
    <property type="term" value="F:protein-disulfide reductase [NAD(P)H] activity"/>
    <property type="evidence" value="ECO:0007669"/>
    <property type="project" value="UniProtKB-EC"/>
</dbReference>
<evidence type="ECO:0000259" key="1">
    <source>
        <dbReference type="PROSITE" id="PS51352"/>
    </source>
</evidence>
<dbReference type="InterPro" id="IPR036249">
    <property type="entry name" value="Thioredoxin-like_sf"/>
</dbReference>
<dbReference type="CDD" id="cd02964">
    <property type="entry name" value="TryX_like_family"/>
    <property type="match status" value="1"/>
</dbReference>
<keyword evidence="3" id="KW-1185">Reference proteome</keyword>
<proteinExistence type="predicted"/>
<dbReference type="EC" id="1.8.1.8" evidence="2"/>
<dbReference type="Gene3D" id="3.40.30.10">
    <property type="entry name" value="Glutaredoxin"/>
    <property type="match status" value="1"/>
</dbReference>